<gene>
    <name evidence="6" type="ORF">C1H46_024626</name>
</gene>
<dbReference type="GO" id="GO:0008017">
    <property type="term" value="F:microtubule binding"/>
    <property type="evidence" value="ECO:0007669"/>
    <property type="project" value="InterPro"/>
</dbReference>
<dbReference type="AlphaFoldDB" id="A0A540LU55"/>
<keyword evidence="4" id="KW-0206">Cytoskeleton</keyword>
<evidence type="ECO:0000313" key="7">
    <source>
        <dbReference type="Proteomes" id="UP000315295"/>
    </source>
</evidence>
<dbReference type="PANTHER" id="PTHR19321">
    <property type="entry name" value="PROTEIN REGULATOR OF CYTOKINESIS 1 PRC1-RELATED"/>
    <property type="match status" value="1"/>
</dbReference>
<dbReference type="InterPro" id="IPR007145">
    <property type="entry name" value="MAP65_Ase1_PRC1"/>
</dbReference>
<dbReference type="Proteomes" id="UP000315295">
    <property type="component" value="Unassembled WGS sequence"/>
</dbReference>
<comment type="similarity">
    <text evidence="2">Belongs to the MAP65/ASE1 family.</text>
</comment>
<evidence type="ECO:0000256" key="4">
    <source>
        <dbReference type="ARBA" id="ARBA00023212"/>
    </source>
</evidence>
<dbReference type="GO" id="GO:0005819">
    <property type="term" value="C:spindle"/>
    <property type="evidence" value="ECO:0007669"/>
    <property type="project" value="TreeGrafter"/>
</dbReference>
<protein>
    <submittedName>
        <fullName evidence="6">Uncharacterized protein</fullName>
    </submittedName>
</protein>
<sequence length="182" mass="20608">MLLQLEQECLDIYRKKIEMTRKHRADLHRYLPDGQTQIKAIVSAPGEVDSFSSERGTLEDQLSALKPVLDELESCSPVTEEYTVQRQESEEDKRKSREQKQLQEQFNAEQEAIFGSRPSTKKPLGQSTSANTMVGTPISRRTPLGRHGVSAGKERRESGRAHNAMPINYVALPKDESVSRRN</sequence>
<dbReference type="GO" id="GO:0005874">
    <property type="term" value="C:microtubule"/>
    <property type="evidence" value="ECO:0007669"/>
    <property type="project" value="UniProtKB-KW"/>
</dbReference>
<evidence type="ECO:0000313" key="6">
    <source>
        <dbReference type="EMBL" id="TQD89802.1"/>
    </source>
</evidence>
<proteinExistence type="inferred from homology"/>
<keyword evidence="3" id="KW-0493">Microtubule</keyword>
<comment type="subcellular location">
    <subcellularLocation>
        <location evidence="1">Cytoplasm</location>
        <location evidence="1">Cytoskeleton</location>
    </subcellularLocation>
</comment>
<feature type="compositionally biased region" description="Basic and acidic residues" evidence="5">
    <location>
        <begin position="173"/>
        <end position="182"/>
    </location>
</feature>
<accession>A0A540LU55</accession>
<name>A0A540LU55_MALBA</name>
<dbReference type="STRING" id="106549.A0A540LU55"/>
<evidence type="ECO:0000256" key="5">
    <source>
        <dbReference type="SAM" id="MobiDB-lite"/>
    </source>
</evidence>
<keyword evidence="7" id="KW-1185">Reference proteome</keyword>
<feature type="compositionally biased region" description="Basic and acidic residues" evidence="5">
    <location>
        <begin position="87"/>
        <end position="101"/>
    </location>
</feature>
<evidence type="ECO:0000256" key="1">
    <source>
        <dbReference type="ARBA" id="ARBA00004245"/>
    </source>
</evidence>
<reference evidence="6 7" key="1">
    <citation type="journal article" date="2019" name="G3 (Bethesda)">
        <title>Sequencing of a Wild Apple (Malus baccata) Genome Unravels the Differences Between Cultivated and Wild Apple Species Regarding Disease Resistance and Cold Tolerance.</title>
        <authorList>
            <person name="Chen X."/>
        </authorList>
    </citation>
    <scope>NUCLEOTIDE SEQUENCE [LARGE SCALE GENOMIC DNA]</scope>
    <source>
        <strain evidence="7">cv. Shandingzi</strain>
        <tissue evidence="6">Leaves</tissue>
    </source>
</reference>
<comment type="caution">
    <text evidence="6">The sequence shown here is derived from an EMBL/GenBank/DDBJ whole genome shotgun (WGS) entry which is preliminary data.</text>
</comment>
<keyword evidence="4" id="KW-0963">Cytoplasm</keyword>
<evidence type="ECO:0000256" key="3">
    <source>
        <dbReference type="ARBA" id="ARBA00022701"/>
    </source>
</evidence>
<feature type="region of interest" description="Disordered" evidence="5">
    <location>
        <begin position="76"/>
        <end position="182"/>
    </location>
</feature>
<dbReference type="PANTHER" id="PTHR19321:SF4">
    <property type="entry name" value="65-KDA MICROTUBULE-ASSOCIATED PROTEIN 5"/>
    <property type="match status" value="1"/>
</dbReference>
<organism evidence="6 7">
    <name type="scientific">Malus baccata</name>
    <name type="common">Siberian crab apple</name>
    <name type="synonym">Pyrus baccata</name>
    <dbReference type="NCBI Taxonomy" id="106549"/>
    <lineage>
        <taxon>Eukaryota</taxon>
        <taxon>Viridiplantae</taxon>
        <taxon>Streptophyta</taxon>
        <taxon>Embryophyta</taxon>
        <taxon>Tracheophyta</taxon>
        <taxon>Spermatophyta</taxon>
        <taxon>Magnoliopsida</taxon>
        <taxon>eudicotyledons</taxon>
        <taxon>Gunneridae</taxon>
        <taxon>Pentapetalae</taxon>
        <taxon>rosids</taxon>
        <taxon>fabids</taxon>
        <taxon>Rosales</taxon>
        <taxon>Rosaceae</taxon>
        <taxon>Amygdaloideae</taxon>
        <taxon>Maleae</taxon>
        <taxon>Malus</taxon>
    </lineage>
</organism>
<dbReference type="GO" id="GO:0005737">
    <property type="term" value="C:cytoplasm"/>
    <property type="evidence" value="ECO:0007669"/>
    <property type="project" value="TreeGrafter"/>
</dbReference>
<dbReference type="GO" id="GO:0000226">
    <property type="term" value="P:microtubule cytoskeleton organization"/>
    <property type="evidence" value="ECO:0007669"/>
    <property type="project" value="InterPro"/>
</dbReference>
<evidence type="ECO:0000256" key="2">
    <source>
        <dbReference type="ARBA" id="ARBA00006187"/>
    </source>
</evidence>
<feature type="compositionally biased region" description="Polar residues" evidence="5">
    <location>
        <begin position="125"/>
        <end position="134"/>
    </location>
</feature>
<dbReference type="EMBL" id="VIEB01000469">
    <property type="protein sequence ID" value="TQD89802.1"/>
    <property type="molecule type" value="Genomic_DNA"/>
</dbReference>